<dbReference type="SUPFAM" id="SSF56219">
    <property type="entry name" value="DNase I-like"/>
    <property type="match status" value="1"/>
</dbReference>
<dbReference type="EMBL" id="CAMXCT010002115">
    <property type="protein sequence ID" value="CAI3995807.1"/>
    <property type="molecule type" value="Genomic_DNA"/>
</dbReference>
<dbReference type="GO" id="GO:0004523">
    <property type="term" value="F:RNA-DNA hybrid ribonuclease activity"/>
    <property type="evidence" value="ECO:0007669"/>
    <property type="project" value="InterPro"/>
</dbReference>
<protein>
    <recommendedName>
        <fullName evidence="2">RNase H type-1 domain-containing protein</fullName>
    </recommendedName>
</protein>
<dbReference type="OrthoDB" id="492977at2759"/>
<dbReference type="EMBL" id="CAMXCT020002115">
    <property type="protein sequence ID" value="CAL1149182.1"/>
    <property type="molecule type" value="Genomic_DNA"/>
</dbReference>
<dbReference type="InterPro" id="IPR012337">
    <property type="entry name" value="RNaseH-like_sf"/>
</dbReference>
<dbReference type="InterPro" id="IPR036397">
    <property type="entry name" value="RNaseH_sf"/>
</dbReference>
<dbReference type="PROSITE" id="PS50879">
    <property type="entry name" value="RNASE_H_1"/>
    <property type="match status" value="1"/>
</dbReference>
<dbReference type="Gene3D" id="3.60.10.10">
    <property type="entry name" value="Endonuclease/exonuclease/phosphatase"/>
    <property type="match status" value="1"/>
</dbReference>
<reference evidence="4 5" key="2">
    <citation type="submission" date="2024-05" db="EMBL/GenBank/DDBJ databases">
        <authorList>
            <person name="Chen Y."/>
            <person name="Shah S."/>
            <person name="Dougan E. K."/>
            <person name="Thang M."/>
            <person name="Chan C."/>
        </authorList>
    </citation>
    <scope>NUCLEOTIDE SEQUENCE [LARGE SCALE GENOMIC DNA]</scope>
</reference>
<dbReference type="GO" id="GO:0003676">
    <property type="term" value="F:nucleic acid binding"/>
    <property type="evidence" value="ECO:0007669"/>
    <property type="project" value="InterPro"/>
</dbReference>
<name>A0A9P1CNW6_9DINO</name>
<evidence type="ECO:0000313" key="3">
    <source>
        <dbReference type="EMBL" id="CAI3995807.1"/>
    </source>
</evidence>
<feature type="region of interest" description="Disordered" evidence="1">
    <location>
        <begin position="3997"/>
        <end position="4016"/>
    </location>
</feature>
<dbReference type="Gene3D" id="3.30.420.10">
    <property type="entry name" value="Ribonuclease H-like superfamily/Ribonuclease H"/>
    <property type="match status" value="1"/>
</dbReference>
<sequence length="4207" mass="468552">MNLNEEDPNDTYYPWKCSCGRINKKWATTCAICWGKWTDGTRHPTRPKNQEAHEWNAYTWDDWEDNASWASSRSTSRTSTKYRLDGDGQPGQQKPFKKGKGKATSSNEKQEFLDHLRKAYPDPNTMPEETKQFIAKTEQETGRMGIKSLHQATKHLGKVKKHLGEVADQRRAHRSLWMAHLANGIKLWEKQLEDYRKHQATLTELAGKARSEVTATSRIIQQLSSATAGGSQAPPPPQAEAEEAPEDQVDKEEEALRKQLQGILQNCASSLGLEFDPQKVVEIQDTEVAEAPLSQVAVLSRDEEIDVEEGPSSVASSGIHPPSSANERQEVIMFHIHDPPLRAFLDWSSYDNMINEIAGHYATIVENVVDAYEINADLKGIPPDAVPIIVHLFPDTAVAHTAKLVLFDVELHAHNSEPGFRLGPKTQRFVLPVPEWIDRASVLTLANSDVYCQMEGDRCFVWHGNQRWQDTDLHARRIAHGDYFRVALPPTERFTCTTQQIVEWTQNGLPDTDILHRLAGHEGNEGYSPSLLDEEEVRQLATVNIEVEDPDADHFSTFQIPSDGSTAAFKQPLQDVTNIVHDGSKLQVESHTETDEGDLFLAMQNPLRDQAHNPEVGTLSSSGSSGDRHLQEWNLDLQIAFLGGDPAEWRQDLTHPWRYQEVIQDAPPQDLNSLVQVDAGKNRVPADVEPEPTCSFTDEFLEAISAAEEAARMEPPASTVLSVYDSDPGMERSPYTFAFVLHRKSIQQLPKKSMSSYTKLYQSMRMGSSSHYDQWFDVASGQSIRVRIEPQEERQEDFDIDTVPFEDLRATLFDDFLQWFEILRQTWHDLMDPGAPFEVVLVQPAPEPMESGVVGHVILIQHPFDTMSALLVTVKDVAINVGHPNRIVVNVPENIAKRDLLQSVGYERECHLNGASCQIRHALAAWDAQAFWPVRDGDCFYVQITRAFLPAEWHPPLPFQELGSDGLGLLQVHSRTVKQPSEHPRKGHRMRSTRPPSHVLLIAWFVDENHPVCRMPKTKEVDSSACLVKQAEQLWIDVLGGRECQVFTVETMSRCVKSGSELDEVCFVIDGRTSSINADAEVAIVLERVLVAGNQHLVEHFAALVESPSCAKQLWKHLLGRSGDPIPEATTCYLQGRNWDLNMVAHNLAPGSCVSFWLEQDKLAEKFVRITFKQVIIAFEWLDAHFFLPCYDLPATFPFLPICYDWTNEWWEPNAGGTRVSIYFDGSYISNAEGIRAGAAAAAFVCVKGKWMFAGALSTALSNVKNSYQAETSASIIAMKFAYDILKLVGAVQDTALVDVHLCYDSLTVGKQTAGEWQAVSSPTVGHLLRSLHKCIQRRFRSELKYHHVKAHCGEPGNELVDTLAHQAALGAPLQDLEPWIAHVTARAFVSNAEWFWFLFRDDVKWDLNDLLLPAAPSTLPDTLHDSPPPNLAQDREQVGELMLTLTTCNVLTLVSCKKKGPQAFQGPARQESVFQQMAEEQIHIFALQETRLKRLSNAHDSRFWLYRSAATSGGHYGVLIGLTRDRPVGFLHKDGVAKKVYIEQQDVAVIAVDPRYLILRLKTSLFKVILIAGHAPHTGSAQTEIDAWWSTVASRIPTKYGTWPRILLCDANARVGAEPCPHIGPFQAEKGNGKEEGFIQFVRQQGLFLPSTFETCHVGDGGTWLHNNGAWCRNDFVGLPAEWTYDSCKSWVSTVIDVGLHKEDHRAPVVTFKRQAVVKDLKARTKPFKMNLPPLRPEHLPELPTYAWHLDVHTHAHQVQQDLINSLWDVQVKPGGVPHKTTMSKETWDIVCQKRQARNALASHQKAQRLLAAWFACWRHSLVDGLSSNLLVTFDALLCQQDSLIAVAYHRFRTLGRLVVKKLRQDDVTFFDNLLQECTEYLGPAQVKQLWKTVRRSLPRFQQRRMTTPPFQLEGLEDQWVNHFSQLEAGTPTSMPQLLRTCVTRQMCTLFDAPSRIECQELPSLFALEDAFRKTAPDRATGDDPLPSELFHLAACPLAAGYHDLLLKEFVWQMEPLPYKGGPVAIIPKCLAPTTAQQFRGILLLGNMAKRTHSVLRQRIMSHLEHAKAPGQLGGFPGQQVMFGSQALRIFGTIADARRVSSAVLFLDLSNAFHHLVRELVTGVSSSQNLDAVLDVLKSTGHPTAKLNAACHLPGLLADLGAPSTLVRLVCDIHAETWCSLPCQQYLHTRRGTRPGSPLADIVFHILMTSVAKDIDEWIVQHSVHSPVFPGEVDTFPSILWADDIAVPVATSQPEHLVPLLLKLLCAVRDCLHDRGFTLNFALGKTNAVVSFRGSGASELRKEFQLVSKPGATCVFSDGTEAWLHFVPVYKHLGTIFASDHSLESELSMRIGIAGSAFSHLSRPLLTNRHLPTRLRLKLFQSLIVSKLFFGLGAWHTPTPKQLKRLTGFYTRCLKKILRLPIEKWAQSNEQVFLEAQMLDVRARLAVDRLLYAQRVFAVGPFFLQNVIHLEESTVTDPWLAGLKADLQWMQDIDPTVLPEGWSVDLTDLIEAWQTEGFPWKSKVKAVARKHQMQEQTMEEVANLHRQAFAVLKQAGATFKPDPFHIVPEACSHAWRQVEYTAEKMPKQVVGLARREFLPTLGPRHEQQTCLDKQRRAWQVELDECFAKLVIQDQPEHAMDRGARIGDALSEATQKWFHEHFPLGPSDSAKQDLVDTWIQILCIDFVDNNPLWDNWLAFVFLAWGDHWLPEIIAEFLDGEAEQIVDELYADFATELPRYQVLSRISFLESSLKHCVEAPPEPHRPAVNGGLGALRHPKTTSRVYQPVPRAYGCQEAWLQHLRQCTFLDLPVTPFCPRYKSIQEQPVFLVVHLFSGRRREGDFHQALHQLAETSNWKVVILSLDTAVSTEYGNLMTGTTSWQTLSALYLSGRVAATLCGPPCETFSEARYTPAPPGETLWPRPLRSFDRLFGLEGLTFRELKQCAVGSSFFLQTIWILCIHIQCGGLFVAEHPARPADASRPSIWTSPIVQLLLMLPELQLHHVAQYQRGAEAVKPTGLLALAMPFFRCDLYKKAFSDAVKPTSDLDEWVEFAAKASTPIRTGAQWLPDFQLLGPFLEGYGGFLASGREPSEKLLESFAALSERLLEAFWDVSGKLLGLFWEAPGALPGGFWGLPGGSWKPSGTFLGSSWGFSGKLPEPFLEDSGGFLASGTLLGSFREPFWEASGKLCRHFLRGSWKPSGTFLGSSWGSSGRLPGPFLEDSGGFLASGKLPVRFREPFWEASGKLCGHFLRGSWKPSGTFLGSSWGFSGKLLGPFLEDSGGFLASGKNDSYCDCLDCDDELYDDCVTCGGCPTNCGDSFPCDGLPAGFIEEPAVPPNSNTCNDVWSDDEFRYQPGDFSFDPDFPNRNASFTCSQGWIIPGRYVHDDFCDCPDCLDEQVDFFGWNCTTCGSCPLSCGAESKCGDQPACFIDKTATPFYCGSVEGFFIDSDYINDGYCDCPSCEDEELYTCDTCGACPVICQDYIPCYLGYSLELRTEIGEEDYVEPSETYQDCKRAAFINDWFDSDIHLEKICYDDEWLLPDTFLNDGYCDCPECEDEANVNDCGICKFAGLCPQKCGDSISCFEIGQMNGTHKHCDFDLPMEEWDSAFQCNSGWWLSGDVVNNGACDCPDCDDEAGLNCSTCGACPTRCGESANCTEKFGECEPPIEEWPCPLTPEFKIEISNRENRACDCPYCEDEQVTGFNCTTCGGCPVLCGDLIECNFGLSPFYKTEKDIRLLRPITPTTLSTSSTSGTVSTSAPSGTDPSGSSSTSGIPLTSSPSGTVSTSAPSGTDPSGSLSTSGIPSTSSPSGTVSTSAPSGTDPSGSSSTTSSPVFTPEQRRQQRREQRRERRRRRRNRFLEQNSIETPRPRRRLSRLSMSKEDHSAGRLDVPVQRGFYKTKPGSTFGSHWDPEKVHKVPGYRDPAVYQTKMKERQAALKSQGKAHIPNRHAIQKAAVKQETARTARKRRSPKVKVNRTRPIFAEGQANLVDHGGFAARKEASEDRESSENPGLELMDQGSEFFDGRRRRRNPVFNAVSDTVDTATKPLQQGTTAVVDTVTDTVDTVTDTVSEAVKTAIDNTVKVVGTVGAFFSNVATWTEAQAKSAVKFVAGVVQAIERFTEEFVDSVQEAAENVGNFFVGAFKAGKEWFLGFLEEILTQLVDAGEGFTDTTSNLASNAAYPGGITDGSSIESHPDPIVAYCSGVVAK</sequence>
<organism evidence="3">
    <name type="scientific">Cladocopium goreaui</name>
    <dbReference type="NCBI Taxonomy" id="2562237"/>
    <lineage>
        <taxon>Eukaryota</taxon>
        <taxon>Sar</taxon>
        <taxon>Alveolata</taxon>
        <taxon>Dinophyceae</taxon>
        <taxon>Suessiales</taxon>
        <taxon>Symbiodiniaceae</taxon>
        <taxon>Cladocopium</taxon>
    </lineage>
</organism>
<evidence type="ECO:0000259" key="2">
    <source>
        <dbReference type="PROSITE" id="PS50879"/>
    </source>
</evidence>
<dbReference type="EMBL" id="CAMXCT030002115">
    <property type="protein sequence ID" value="CAL4783119.1"/>
    <property type="molecule type" value="Genomic_DNA"/>
</dbReference>
<feature type="region of interest" description="Disordered" evidence="1">
    <location>
        <begin position="225"/>
        <end position="252"/>
    </location>
</feature>
<feature type="compositionally biased region" description="Acidic residues" evidence="1">
    <location>
        <begin position="240"/>
        <end position="252"/>
    </location>
</feature>
<feature type="domain" description="RNase H type-1" evidence="2">
    <location>
        <begin position="1216"/>
        <end position="1370"/>
    </location>
</feature>
<dbReference type="InterPro" id="IPR002156">
    <property type="entry name" value="RNaseH_domain"/>
</dbReference>
<feature type="compositionally biased region" description="Basic and acidic residues" evidence="1">
    <location>
        <begin position="3837"/>
        <end position="3848"/>
    </location>
</feature>
<feature type="compositionally biased region" description="Low complexity" evidence="1">
    <location>
        <begin position="3793"/>
        <end position="3832"/>
    </location>
</feature>
<dbReference type="Proteomes" id="UP001152797">
    <property type="component" value="Unassembled WGS sequence"/>
</dbReference>
<evidence type="ECO:0000313" key="4">
    <source>
        <dbReference type="EMBL" id="CAL4783119.1"/>
    </source>
</evidence>
<feature type="compositionally biased region" description="Low complexity" evidence="1">
    <location>
        <begin position="3742"/>
        <end position="3782"/>
    </location>
</feature>
<dbReference type="Pfam" id="PF00075">
    <property type="entry name" value="RNase_H"/>
    <property type="match status" value="1"/>
</dbReference>
<gene>
    <name evidence="3" type="ORF">C1SCF055_LOCUS22333</name>
</gene>
<feature type="region of interest" description="Disordered" evidence="1">
    <location>
        <begin position="3955"/>
        <end position="3974"/>
    </location>
</feature>
<evidence type="ECO:0000313" key="5">
    <source>
        <dbReference type="Proteomes" id="UP001152797"/>
    </source>
</evidence>
<feature type="region of interest" description="Disordered" evidence="1">
    <location>
        <begin position="69"/>
        <end position="109"/>
    </location>
</feature>
<comment type="caution">
    <text evidence="3">The sequence shown here is derived from an EMBL/GenBank/DDBJ whole genome shotgun (WGS) entry which is preliminary data.</text>
</comment>
<reference evidence="3" key="1">
    <citation type="submission" date="2022-10" db="EMBL/GenBank/DDBJ databases">
        <authorList>
            <person name="Chen Y."/>
            <person name="Dougan E. K."/>
            <person name="Chan C."/>
            <person name="Rhodes N."/>
            <person name="Thang M."/>
        </authorList>
    </citation>
    <scope>NUCLEOTIDE SEQUENCE</scope>
</reference>
<dbReference type="SUPFAM" id="SSF53098">
    <property type="entry name" value="Ribonuclease H-like"/>
    <property type="match status" value="1"/>
</dbReference>
<evidence type="ECO:0000256" key="1">
    <source>
        <dbReference type="SAM" id="MobiDB-lite"/>
    </source>
</evidence>
<accession>A0A9P1CNW6</accession>
<feature type="compositionally biased region" description="Basic residues" evidence="1">
    <location>
        <begin position="3963"/>
        <end position="3974"/>
    </location>
</feature>
<feature type="compositionally biased region" description="Basic and acidic residues" evidence="1">
    <location>
        <begin position="3997"/>
        <end position="4007"/>
    </location>
</feature>
<feature type="region of interest" description="Disordered" evidence="1">
    <location>
        <begin position="3742"/>
        <end position="3887"/>
    </location>
</feature>
<keyword evidence="5" id="KW-1185">Reference proteome</keyword>
<feature type="compositionally biased region" description="Polar residues" evidence="1">
    <location>
        <begin position="3783"/>
        <end position="3792"/>
    </location>
</feature>
<proteinExistence type="predicted"/>
<dbReference type="InterPro" id="IPR036691">
    <property type="entry name" value="Endo/exonu/phosph_ase_sf"/>
</dbReference>